<evidence type="ECO:0000313" key="7">
    <source>
        <dbReference type="EMBL" id="PKU83963.1"/>
    </source>
</evidence>
<dbReference type="GO" id="GO:0046983">
    <property type="term" value="F:protein dimerization activity"/>
    <property type="evidence" value="ECO:0007669"/>
    <property type="project" value="InterPro"/>
</dbReference>
<dbReference type="InterPro" id="IPR012967">
    <property type="entry name" value="COMT_dimerisation"/>
</dbReference>
<evidence type="ECO:0000256" key="2">
    <source>
        <dbReference type="ARBA" id="ARBA00022679"/>
    </source>
</evidence>
<dbReference type="Gene3D" id="1.10.10.10">
    <property type="entry name" value="Winged helix-like DNA-binding domain superfamily/Winged helix DNA-binding domain"/>
    <property type="match status" value="1"/>
</dbReference>
<organism evidence="7 8">
    <name type="scientific">Dendrobium catenatum</name>
    <dbReference type="NCBI Taxonomy" id="906689"/>
    <lineage>
        <taxon>Eukaryota</taxon>
        <taxon>Viridiplantae</taxon>
        <taxon>Streptophyta</taxon>
        <taxon>Embryophyta</taxon>
        <taxon>Tracheophyta</taxon>
        <taxon>Spermatophyta</taxon>
        <taxon>Magnoliopsida</taxon>
        <taxon>Liliopsida</taxon>
        <taxon>Asparagales</taxon>
        <taxon>Orchidaceae</taxon>
        <taxon>Epidendroideae</taxon>
        <taxon>Malaxideae</taxon>
        <taxon>Dendrobiinae</taxon>
        <taxon>Dendrobium</taxon>
    </lineage>
</organism>
<dbReference type="PANTHER" id="PTHR11746">
    <property type="entry name" value="O-METHYLTRANSFERASE"/>
    <property type="match status" value="1"/>
</dbReference>
<dbReference type="PIRSF" id="PIRSF005739">
    <property type="entry name" value="O-mtase"/>
    <property type="match status" value="1"/>
</dbReference>
<reference evidence="7 8" key="2">
    <citation type="journal article" date="2017" name="Nature">
        <title>The Apostasia genome and the evolution of orchids.</title>
        <authorList>
            <person name="Zhang G.Q."/>
            <person name="Liu K.W."/>
            <person name="Li Z."/>
            <person name="Lohaus R."/>
            <person name="Hsiao Y.Y."/>
            <person name="Niu S.C."/>
            <person name="Wang J.Y."/>
            <person name="Lin Y.C."/>
            <person name="Xu Q."/>
            <person name="Chen L.J."/>
            <person name="Yoshida K."/>
            <person name="Fujiwara S."/>
            <person name="Wang Z.W."/>
            <person name="Zhang Y.Q."/>
            <person name="Mitsuda N."/>
            <person name="Wang M."/>
            <person name="Liu G.H."/>
            <person name="Pecoraro L."/>
            <person name="Huang H.X."/>
            <person name="Xiao X.J."/>
            <person name="Lin M."/>
            <person name="Wu X.Y."/>
            <person name="Wu W.L."/>
            <person name="Chen Y.Y."/>
            <person name="Chang S.B."/>
            <person name="Sakamoto S."/>
            <person name="Ohme-Takagi M."/>
            <person name="Yagi M."/>
            <person name="Zeng S.J."/>
            <person name="Shen C.Y."/>
            <person name="Yeh C.M."/>
            <person name="Luo Y.B."/>
            <person name="Tsai W.C."/>
            <person name="Van de Peer Y."/>
            <person name="Liu Z.J."/>
        </authorList>
    </citation>
    <scope>NUCLEOTIDE SEQUENCE [LARGE SCALE GENOMIC DNA]</scope>
    <source>
        <tissue evidence="7">The whole plant</tissue>
    </source>
</reference>
<keyword evidence="3" id="KW-0949">S-adenosyl-L-methionine</keyword>
<feature type="domain" description="O-methyltransferase dimerisation" evidence="6">
    <location>
        <begin position="17"/>
        <end position="102"/>
    </location>
</feature>
<evidence type="ECO:0000313" key="8">
    <source>
        <dbReference type="Proteomes" id="UP000233837"/>
    </source>
</evidence>
<dbReference type="InterPro" id="IPR029063">
    <property type="entry name" value="SAM-dependent_MTases_sf"/>
</dbReference>
<reference evidence="7 8" key="1">
    <citation type="journal article" date="2016" name="Sci. Rep.">
        <title>The Dendrobium catenatum Lindl. genome sequence provides insights into polysaccharide synthase, floral development and adaptive evolution.</title>
        <authorList>
            <person name="Zhang G.Q."/>
            <person name="Xu Q."/>
            <person name="Bian C."/>
            <person name="Tsai W.C."/>
            <person name="Yeh C.M."/>
            <person name="Liu K.W."/>
            <person name="Yoshida K."/>
            <person name="Zhang L.S."/>
            <person name="Chang S.B."/>
            <person name="Chen F."/>
            <person name="Shi Y."/>
            <person name="Su Y.Y."/>
            <person name="Zhang Y.Q."/>
            <person name="Chen L.J."/>
            <person name="Yin Y."/>
            <person name="Lin M."/>
            <person name="Huang H."/>
            <person name="Deng H."/>
            <person name="Wang Z.W."/>
            <person name="Zhu S.L."/>
            <person name="Zhao X."/>
            <person name="Deng C."/>
            <person name="Niu S.C."/>
            <person name="Huang J."/>
            <person name="Wang M."/>
            <person name="Liu G.H."/>
            <person name="Yang H.J."/>
            <person name="Xiao X.J."/>
            <person name="Hsiao Y.Y."/>
            <person name="Wu W.L."/>
            <person name="Chen Y.Y."/>
            <person name="Mitsuda N."/>
            <person name="Ohme-Takagi M."/>
            <person name="Luo Y.B."/>
            <person name="Van de Peer Y."/>
            <person name="Liu Z.J."/>
        </authorList>
    </citation>
    <scope>NUCLEOTIDE SEQUENCE [LARGE SCALE GENOMIC DNA]</scope>
    <source>
        <tissue evidence="7">The whole plant</tissue>
    </source>
</reference>
<dbReference type="Pfam" id="PF00891">
    <property type="entry name" value="Methyltransf_2"/>
    <property type="match status" value="1"/>
</dbReference>
<protein>
    <submittedName>
        <fullName evidence="7">Flavonoid 4'-O-methyltransferase</fullName>
    </submittedName>
</protein>
<dbReference type="Pfam" id="PF08100">
    <property type="entry name" value="Dimerisation"/>
    <property type="match status" value="1"/>
</dbReference>
<keyword evidence="8" id="KW-1185">Reference proteome</keyword>
<gene>
    <name evidence="7" type="ORF">MA16_Dca006438</name>
</gene>
<dbReference type="AlphaFoldDB" id="A0A2I0X7R7"/>
<evidence type="ECO:0000256" key="4">
    <source>
        <dbReference type="PIRSR" id="PIRSR005739-1"/>
    </source>
</evidence>
<dbReference type="InterPro" id="IPR001077">
    <property type="entry name" value="COMT_C"/>
</dbReference>
<name>A0A2I0X7R7_9ASPA</name>
<evidence type="ECO:0000259" key="5">
    <source>
        <dbReference type="Pfam" id="PF00891"/>
    </source>
</evidence>
<dbReference type="GO" id="GO:0032259">
    <property type="term" value="P:methylation"/>
    <property type="evidence" value="ECO:0007669"/>
    <property type="project" value="UniProtKB-KW"/>
</dbReference>
<keyword evidence="1 7" id="KW-0489">Methyltransferase</keyword>
<dbReference type="EMBL" id="KZ502070">
    <property type="protein sequence ID" value="PKU83963.1"/>
    <property type="molecule type" value="Genomic_DNA"/>
</dbReference>
<proteinExistence type="predicted"/>
<keyword evidence="2 7" id="KW-0808">Transferase</keyword>
<evidence type="ECO:0000259" key="6">
    <source>
        <dbReference type="Pfam" id="PF08100"/>
    </source>
</evidence>
<dbReference type="SUPFAM" id="SSF53335">
    <property type="entry name" value="S-adenosyl-L-methionine-dependent methyltransferases"/>
    <property type="match status" value="1"/>
</dbReference>
<dbReference type="SUPFAM" id="SSF46785">
    <property type="entry name" value="Winged helix' DNA-binding domain"/>
    <property type="match status" value="1"/>
</dbReference>
<accession>A0A2I0X7R7</accession>
<dbReference type="InterPro" id="IPR036390">
    <property type="entry name" value="WH_DNA-bd_sf"/>
</dbReference>
<dbReference type="Gene3D" id="3.40.50.150">
    <property type="entry name" value="Vaccinia Virus protein VP39"/>
    <property type="match status" value="1"/>
</dbReference>
<dbReference type="InterPro" id="IPR036388">
    <property type="entry name" value="WH-like_DNA-bd_sf"/>
</dbReference>
<dbReference type="GO" id="GO:0008171">
    <property type="term" value="F:O-methyltransferase activity"/>
    <property type="evidence" value="ECO:0007669"/>
    <property type="project" value="InterPro"/>
</dbReference>
<feature type="domain" description="O-methyltransferase C-terminal" evidence="5">
    <location>
        <begin position="138"/>
        <end position="332"/>
    </location>
</feature>
<evidence type="ECO:0000256" key="3">
    <source>
        <dbReference type="ARBA" id="ARBA00022691"/>
    </source>
</evidence>
<sequence>MEALHAEEDLQSQALIWNHMLAIVDTMVLKCALKLRLFDAIHSHTSTNHQISLAELATSLTIPPTRISTLHRILRYLAHMRLLNITDEETYTLTIAASVYLREGSEKSHAPVVRYLIEEDMLAAMHGLDSYLVEEGMALPIERVRGEKFFEWAGRDEGLSKRFDDAMSCSTRSMIQAVVRGRGMVFSGVKVVVDVGGGTGNVGRAVVEAFPAVKCIVYDLPHVVKEGKEGEGVVFQAGDMFVSVPPADAFLLSRVLHDWSDEKALEILMRCREAIVGEEGKLIIVDTMIAENDSKDMQHIKLAYDILMMTYVGGKERTEKQWRSLLLQAGFSRCAFTRIMALQHVIEARP</sequence>
<feature type="active site" description="Proton acceptor" evidence="4">
    <location>
        <position position="257"/>
    </location>
</feature>
<evidence type="ECO:0000256" key="1">
    <source>
        <dbReference type="ARBA" id="ARBA00022603"/>
    </source>
</evidence>
<dbReference type="PROSITE" id="PS51683">
    <property type="entry name" value="SAM_OMT_II"/>
    <property type="match status" value="1"/>
</dbReference>
<dbReference type="Proteomes" id="UP000233837">
    <property type="component" value="Unassembled WGS sequence"/>
</dbReference>
<dbReference type="InterPro" id="IPR016461">
    <property type="entry name" value="COMT-like"/>
</dbReference>